<dbReference type="SUPFAM" id="SSF55920">
    <property type="entry name" value="Creatinase/aminopeptidase"/>
    <property type="match status" value="1"/>
</dbReference>
<dbReference type="Pfam" id="PF00557">
    <property type="entry name" value="Peptidase_M24"/>
    <property type="match status" value="1"/>
</dbReference>
<gene>
    <name evidence="8" type="ORF">DC041_0001815</name>
</gene>
<dbReference type="EMBL" id="QMKO01001493">
    <property type="protein sequence ID" value="RTG89605.1"/>
    <property type="molecule type" value="Genomic_DNA"/>
</dbReference>
<evidence type="ECO:0000256" key="4">
    <source>
        <dbReference type="ARBA" id="ARBA00022801"/>
    </source>
</evidence>
<protein>
    <submittedName>
        <fullName evidence="8">Xaa-Pro dipeptidase</fullName>
    </submittedName>
</protein>
<reference evidence="8 9" key="1">
    <citation type="journal article" date="2019" name="PLoS Pathog.">
        <title>Genome sequence of the bovine parasite Schistosoma bovis Tanzania.</title>
        <authorList>
            <person name="Oey H."/>
            <person name="Zakrzewski M."/>
            <person name="Gobert G."/>
            <person name="Gravermann K."/>
            <person name="Stoye J."/>
            <person name="Jones M."/>
            <person name="Mcmanus D."/>
            <person name="Krause L."/>
        </authorList>
    </citation>
    <scope>NUCLEOTIDE SEQUENCE [LARGE SCALE GENOMIC DNA]</scope>
    <source>
        <strain evidence="8 9">TAN1997</strain>
    </source>
</reference>
<dbReference type="PANTHER" id="PTHR48480">
    <property type="match status" value="1"/>
</dbReference>
<proteinExistence type="predicted"/>
<keyword evidence="2" id="KW-0645">Protease</keyword>
<comment type="cofactor">
    <cofactor evidence="1">
        <name>Mn(2+)</name>
        <dbReference type="ChEBI" id="CHEBI:29035"/>
    </cofactor>
</comment>
<feature type="domain" description="Peptidase M24" evidence="7">
    <location>
        <begin position="10"/>
        <end position="107"/>
    </location>
</feature>
<dbReference type="InterPro" id="IPR052433">
    <property type="entry name" value="X-Pro_dipept-like"/>
</dbReference>
<keyword evidence="3" id="KW-0479">Metal-binding</keyword>
<keyword evidence="9" id="KW-1185">Reference proteome</keyword>
<dbReference type="InterPro" id="IPR036005">
    <property type="entry name" value="Creatinase/aminopeptidase-like"/>
</dbReference>
<evidence type="ECO:0000256" key="6">
    <source>
        <dbReference type="ARBA" id="ARBA00023211"/>
    </source>
</evidence>
<accession>A0A430QPH5</accession>
<keyword evidence="4" id="KW-0378">Hydrolase</keyword>
<dbReference type="AlphaFoldDB" id="A0A430QPH5"/>
<dbReference type="GO" id="GO:0008237">
    <property type="term" value="F:metallopeptidase activity"/>
    <property type="evidence" value="ECO:0007669"/>
    <property type="project" value="UniProtKB-KW"/>
</dbReference>
<evidence type="ECO:0000313" key="9">
    <source>
        <dbReference type="Proteomes" id="UP000290809"/>
    </source>
</evidence>
<dbReference type="GO" id="GO:0046872">
    <property type="term" value="F:metal ion binding"/>
    <property type="evidence" value="ECO:0007669"/>
    <property type="project" value="UniProtKB-KW"/>
</dbReference>
<keyword evidence="6" id="KW-0464">Manganese</keyword>
<name>A0A430QPH5_SCHBO</name>
<comment type="caution">
    <text evidence="8">The sequence shown here is derived from an EMBL/GenBank/DDBJ whole genome shotgun (WGS) entry which is preliminary data.</text>
</comment>
<evidence type="ECO:0000313" key="8">
    <source>
        <dbReference type="EMBL" id="RTG89605.1"/>
    </source>
</evidence>
<evidence type="ECO:0000256" key="1">
    <source>
        <dbReference type="ARBA" id="ARBA00001936"/>
    </source>
</evidence>
<sequence>MMKSRLGAIFMPHGLGHLLGCDVHDVGGYLNDTPSRSSQPGLKNLRTARLLQTNMVMTVEPGCYFIERLLNQALSSNILSKFIDRDQIERFRKFGGVRIEDNIIVTETSYELLTDVPRTIEEIEAWMSFKTECNGHIYE</sequence>
<dbReference type="STRING" id="6184.A0A430QPH5"/>
<dbReference type="Proteomes" id="UP000290809">
    <property type="component" value="Unassembled WGS sequence"/>
</dbReference>
<dbReference type="InterPro" id="IPR000994">
    <property type="entry name" value="Pept_M24"/>
</dbReference>
<evidence type="ECO:0000256" key="2">
    <source>
        <dbReference type="ARBA" id="ARBA00022670"/>
    </source>
</evidence>
<evidence type="ECO:0000259" key="7">
    <source>
        <dbReference type="Pfam" id="PF00557"/>
    </source>
</evidence>
<evidence type="ECO:0000256" key="5">
    <source>
        <dbReference type="ARBA" id="ARBA00023049"/>
    </source>
</evidence>
<organism evidence="8 9">
    <name type="scientific">Schistosoma bovis</name>
    <name type="common">Blood fluke</name>
    <dbReference type="NCBI Taxonomy" id="6184"/>
    <lineage>
        <taxon>Eukaryota</taxon>
        <taxon>Metazoa</taxon>
        <taxon>Spiralia</taxon>
        <taxon>Lophotrochozoa</taxon>
        <taxon>Platyhelminthes</taxon>
        <taxon>Trematoda</taxon>
        <taxon>Digenea</taxon>
        <taxon>Strigeidida</taxon>
        <taxon>Schistosomatoidea</taxon>
        <taxon>Schistosomatidae</taxon>
        <taxon>Schistosoma</taxon>
    </lineage>
</organism>
<keyword evidence="5" id="KW-0482">Metalloprotease</keyword>
<dbReference type="PANTHER" id="PTHR48480:SF2">
    <property type="entry name" value="PEPTIDASE D"/>
    <property type="match status" value="1"/>
</dbReference>
<evidence type="ECO:0000256" key="3">
    <source>
        <dbReference type="ARBA" id="ARBA00022723"/>
    </source>
</evidence>
<dbReference type="GO" id="GO:0006508">
    <property type="term" value="P:proteolysis"/>
    <property type="evidence" value="ECO:0007669"/>
    <property type="project" value="UniProtKB-KW"/>
</dbReference>
<dbReference type="Gene3D" id="3.90.230.10">
    <property type="entry name" value="Creatinase/methionine aminopeptidase superfamily"/>
    <property type="match status" value="1"/>
</dbReference>